<evidence type="ECO:0000256" key="10">
    <source>
        <dbReference type="HAMAP-Rule" id="MF_00815"/>
    </source>
</evidence>
<dbReference type="Gene3D" id="1.10.287.80">
    <property type="entry name" value="ATP synthase, gamma subunit, helix hairpin domain"/>
    <property type="match status" value="1"/>
</dbReference>
<dbReference type="PRINTS" id="PR00126">
    <property type="entry name" value="ATPASEGAMMA"/>
</dbReference>
<keyword evidence="7 10" id="KW-0472">Membrane</keyword>
<dbReference type="InterPro" id="IPR000131">
    <property type="entry name" value="ATP_synth_F1_gsu"/>
</dbReference>
<evidence type="ECO:0000313" key="12">
    <source>
        <dbReference type="Proteomes" id="UP001597480"/>
    </source>
</evidence>
<comment type="subunit">
    <text evidence="10">F-type ATPases have 2 components, CF(1) - the catalytic core - and CF(0) - the membrane proton channel. CF(1) has five subunits: alpha(3), beta(3), gamma(1), delta(1), epsilon(1). CF(0) has three main subunits: a, b and c.</text>
</comment>
<dbReference type="PANTHER" id="PTHR11693:SF22">
    <property type="entry name" value="ATP SYNTHASE SUBUNIT GAMMA, MITOCHONDRIAL"/>
    <property type="match status" value="1"/>
</dbReference>
<reference evidence="12" key="1">
    <citation type="journal article" date="2019" name="Int. J. Syst. Evol. Microbiol.">
        <title>The Global Catalogue of Microorganisms (GCM) 10K type strain sequencing project: providing services to taxonomists for standard genome sequencing and annotation.</title>
        <authorList>
            <consortium name="The Broad Institute Genomics Platform"/>
            <consortium name="The Broad Institute Genome Sequencing Center for Infectious Disease"/>
            <person name="Wu L."/>
            <person name="Ma J."/>
        </authorList>
    </citation>
    <scope>NUCLEOTIDE SEQUENCE [LARGE SCALE GENOMIC DNA]</scope>
    <source>
        <strain evidence="12">KCTC 42107</strain>
    </source>
</reference>
<proteinExistence type="inferred from homology"/>
<evidence type="ECO:0000256" key="3">
    <source>
        <dbReference type="ARBA" id="ARBA00007681"/>
    </source>
</evidence>
<evidence type="ECO:0000256" key="7">
    <source>
        <dbReference type="ARBA" id="ARBA00023136"/>
    </source>
</evidence>
<dbReference type="SUPFAM" id="SSF52943">
    <property type="entry name" value="ATP synthase (F1-ATPase), gamma subunit"/>
    <property type="match status" value="1"/>
</dbReference>
<dbReference type="HAMAP" id="MF_00815">
    <property type="entry name" value="ATP_synth_gamma_bact"/>
    <property type="match status" value="1"/>
</dbReference>
<keyword evidence="10" id="KW-1003">Cell membrane</keyword>
<keyword evidence="4 10" id="KW-0813">Transport</keyword>
<evidence type="ECO:0000256" key="2">
    <source>
        <dbReference type="ARBA" id="ARBA00004170"/>
    </source>
</evidence>
<evidence type="ECO:0000313" key="11">
    <source>
        <dbReference type="EMBL" id="MFD2602387.1"/>
    </source>
</evidence>
<comment type="caution">
    <text evidence="11">The sequence shown here is derived from an EMBL/GenBank/DDBJ whole genome shotgun (WGS) entry which is preliminary data.</text>
</comment>
<sequence>MANLKEIRNRIASVSSTMQITSAMKMVSAAKLKKAQDAITAMRPYSEKLTELLQNLSATLDSDNGGVYAEQRPVNKVLIVAITSNRGLCGAFNANVIKQIKNLQVAYAGKEVDVLAIGKKGNDVLKKTCNVVGNKSELFDTLTFENVAEAAQSLMDKFAAGEYDKIELVYNHFKNAATQVVLTEQFLPLEPAAKDEKAANNATDYIFEPSKEEIVLSLVPLSLKTQLYKAVRDSFASEHGARMTAMHKATDNATALRNQLKLTYNKARQAAITNEILEIVGGAEALNS</sequence>
<organism evidence="11 12">
    <name type="scientific">Flavobacterium suzhouense</name>
    <dbReference type="NCBI Taxonomy" id="1529638"/>
    <lineage>
        <taxon>Bacteria</taxon>
        <taxon>Pseudomonadati</taxon>
        <taxon>Bacteroidota</taxon>
        <taxon>Flavobacteriia</taxon>
        <taxon>Flavobacteriales</taxon>
        <taxon>Flavobacteriaceae</taxon>
        <taxon>Flavobacterium</taxon>
    </lineage>
</organism>
<dbReference type="EMBL" id="JBHUMD010000024">
    <property type="protein sequence ID" value="MFD2602387.1"/>
    <property type="molecule type" value="Genomic_DNA"/>
</dbReference>
<evidence type="ECO:0000256" key="4">
    <source>
        <dbReference type="ARBA" id="ARBA00022448"/>
    </source>
</evidence>
<evidence type="ECO:0000256" key="8">
    <source>
        <dbReference type="ARBA" id="ARBA00023196"/>
    </source>
</evidence>
<keyword evidence="12" id="KW-1185">Reference proteome</keyword>
<evidence type="ECO:0000256" key="1">
    <source>
        <dbReference type="ARBA" id="ARBA00003456"/>
    </source>
</evidence>
<dbReference type="Pfam" id="PF00231">
    <property type="entry name" value="ATP-synt"/>
    <property type="match status" value="1"/>
</dbReference>
<dbReference type="PANTHER" id="PTHR11693">
    <property type="entry name" value="ATP SYNTHASE GAMMA CHAIN"/>
    <property type="match status" value="1"/>
</dbReference>
<dbReference type="NCBIfam" id="TIGR01146">
    <property type="entry name" value="ATPsyn_F1gamma"/>
    <property type="match status" value="1"/>
</dbReference>
<evidence type="ECO:0000256" key="5">
    <source>
        <dbReference type="ARBA" id="ARBA00022781"/>
    </source>
</evidence>
<dbReference type="InterPro" id="IPR035968">
    <property type="entry name" value="ATP_synth_F1_ATPase_gsu"/>
</dbReference>
<comment type="subcellular location">
    <subcellularLocation>
        <location evidence="10">Cell membrane</location>
        <topology evidence="10">Peripheral membrane protein</topology>
    </subcellularLocation>
    <subcellularLocation>
        <location evidence="2">Membrane</location>
        <topology evidence="2">Peripheral membrane protein</topology>
    </subcellularLocation>
</comment>
<dbReference type="Gene3D" id="3.40.1380.10">
    <property type="match status" value="1"/>
</dbReference>
<dbReference type="Proteomes" id="UP001597480">
    <property type="component" value="Unassembled WGS sequence"/>
</dbReference>
<name>A0ABW5NWK4_9FLAO</name>
<dbReference type="PROSITE" id="PS00153">
    <property type="entry name" value="ATPASE_GAMMA"/>
    <property type="match status" value="1"/>
</dbReference>
<keyword evidence="5 10" id="KW-0375">Hydrogen ion transport</keyword>
<comment type="function">
    <text evidence="1 10">Produces ATP from ADP in the presence of a proton gradient across the membrane. The gamma chain is believed to be important in regulating ATPase activity and the flow of protons through the CF(0) complex.</text>
</comment>
<dbReference type="CDD" id="cd12151">
    <property type="entry name" value="F1-ATPase_gamma"/>
    <property type="match status" value="1"/>
</dbReference>
<gene>
    <name evidence="10 11" type="primary">atpG</name>
    <name evidence="11" type="ORF">ACFSR3_10005</name>
</gene>
<keyword evidence="8 10" id="KW-0139">CF(1)</keyword>
<keyword evidence="6 10" id="KW-0406">Ion transport</keyword>
<dbReference type="RefSeq" id="WP_379820843.1">
    <property type="nucleotide sequence ID" value="NZ_JBHUMD010000024.1"/>
</dbReference>
<evidence type="ECO:0000256" key="6">
    <source>
        <dbReference type="ARBA" id="ARBA00023065"/>
    </source>
</evidence>
<evidence type="ECO:0000256" key="9">
    <source>
        <dbReference type="ARBA" id="ARBA00023310"/>
    </source>
</evidence>
<dbReference type="InterPro" id="IPR023632">
    <property type="entry name" value="ATP_synth_F1_gsu_CS"/>
</dbReference>
<accession>A0ABW5NWK4</accession>
<comment type="similarity">
    <text evidence="3 10">Belongs to the ATPase gamma chain family.</text>
</comment>
<protein>
    <recommendedName>
        <fullName evidence="10">ATP synthase gamma chain</fullName>
    </recommendedName>
    <alternativeName>
        <fullName evidence="10">ATP synthase F1 sector gamma subunit</fullName>
    </alternativeName>
    <alternativeName>
        <fullName evidence="10">F-ATPase gamma subunit</fullName>
    </alternativeName>
</protein>
<keyword evidence="9 10" id="KW-0066">ATP synthesis</keyword>